<name>A0ABW8UQG0_9LACT</name>
<proteinExistence type="predicted"/>
<keyword evidence="1" id="KW-1133">Transmembrane helix</keyword>
<accession>A0ABW8UQG0</accession>
<dbReference type="RefSeq" id="WP_400887597.1">
    <property type="nucleotide sequence ID" value="NZ_JBGQQI010000069.1"/>
</dbReference>
<dbReference type="EMBL" id="JBGQQK010000067">
    <property type="protein sequence ID" value="MFL2104016.1"/>
    <property type="molecule type" value="Genomic_DNA"/>
</dbReference>
<keyword evidence="3" id="KW-1185">Reference proteome</keyword>
<keyword evidence="1" id="KW-0472">Membrane</keyword>
<protein>
    <recommendedName>
        <fullName evidence="4">Zinc ribbon domain-containing protein</fullName>
    </recommendedName>
</protein>
<gene>
    <name evidence="2" type="ORF">ACEN37_12310</name>
</gene>
<feature type="transmembrane region" description="Helical" evidence="1">
    <location>
        <begin position="61"/>
        <end position="78"/>
    </location>
</feature>
<reference evidence="2 3" key="1">
    <citation type="submission" date="2024-08" db="EMBL/GenBank/DDBJ databases">
        <authorList>
            <person name="Arias E."/>
        </authorList>
    </citation>
    <scope>NUCLEOTIDE SEQUENCE [LARGE SCALE GENOMIC DNA]</scope>
    <source>
        <strain evidence="2 3">FAM 24106</strain>
    </source>
</reference>
<evidence type="ECO:0008006" key="4">
    <source>
        <dbReference type="Google" id="ProtNLM"/>
    </source>
</evidence>
<comment type="caution">
    <text evidence="2">The sequence shown here is derived from an EMBL/GenBank/DDBJ whole genome shotgun (WGS) entry which is preliminary data.</text>
</comment>
<evidence type="ECO:0000313" key="2">
    <source>
        <dbReference type="EMBL" id="MFL2104016.1"/>
    </source>
</evidence>
<organism evidence="2 3">
    <name type="scientific">Marinilactibacillus psychrotolerans</name>
    <dbReference type="NCBI Taxonomy" id="191770"/>
    <lineage>
        <taxon>Bacteria</taxon>
        <taxon>Bacillati</taxon>
        <taxon>Bacillota</taxon>
        <taxon>Bacilli</taxon>
        <taxon>Lactobacillales</taxon>
        <taxon>Carnobacteriaceae</taxon>
        <taxon>Marinilactibacillus</taxon>
    </lineage>
</organism>
<sequence>MEKEIKYCSQCGNKSSVMAKFCKACGHNYVDSETKVNEKKNQLKQESHQPTKVKSKTKNKIIFLIVAVILLIGAGFYFSKDTLAIAGEYQPSDDTSYGDDKVVVKISNDSLMTLSSDYGSDEHYIIEAMLTNENNSNYYEIDTNEKFALEIKIPTSEISDDPNDMIEFDQTISDMGLSRTTEGEKSIISGKMDYAEMQKFNFLEIGDIMEYIVIYDNNDGSITIFDDVFIEK</sequence>
<evidence type="ECO:0000256" key="1">
    <source>
        <dbReference type="SAM" id="Phobius"/>
    </source>
</evidence>
<evidence type="ECO:0000313" key="3">
    <source>
        <dbReference type="Proteomes" id="UP001625374"/>
    </source>
</evidence>
<dbReference type="Proteomes" id="UP001625374">
    <property type="component" value="Unassembled WGS sequence"/>
</dbReference>
<keyword evidence="1" id="KW-0812">Transmembrane</keyword>